<dbReference type="Pfam" id="PF00023">
    <property type="entry name" value="Ank"/>
    <property type="match status" value="1"/>
</dbReference>
<proteinExistence type="predicted"/>
<accession>A0A6B2LE56</accession>
<dbReference type="InterPro" id="IPR036770">
    <property type="entry name" value="Ankyrin_rpt-contain_sf"/>
</dbReference>
<organism evidence="1">
    <name type="scientific">Arcella intermedia</name>
    <dbReference type="NCBI Taxonomy" id="1963864"/>
    <lineage>
        <taxon>Eukaryota</taxon>
        <taxon>Amoebozoa</taxon>
        <taxon>Tubulinea</taxon>
        <taxon>Elardia</taxon>
        <taxon>Arcellinida</taxon>
        <taxon>Sphaerothecina</taxon>
        <taxon>Arcellidae</taxon>
        <taxon>Arcella</taxon>
    </lineage>
</organism>
<name>A0A6B2LE56_9EUKA</name>
<dbReference type="InterPro" id="IPR002110">
    <property type="entry name" value="Ankyrin_rpt"/>
</dbReference>
<evidence type="ECO:0000313" key="1">
    <source>
        <dbReference type="EMBL" id="NDV35255.1"/>
    </source>
</evidence>
<sequence>MLKNVGTPIFKSRGDKGIEERRVYYSSTAGLAYRNKLKEQYDALLDFFTQCSQNEISVSAYMKLKGWNLKVLDILPSILVDACNANQFDVVSFLLDQGENPNVQDFKQVSPLYAACSITSLPLISRLYKAGASFRIRSNGQLPLDVCSSKFVVTVLKELSWEKVRLIYIGHFEKGCLFSILPRDVVGRIEKEILMQFKNYLETK</sequence>
<dbReference type="EMBL" id="GIBP01006286">
    <property type="protein sequence ID" value="NDV35255.1"/>
    <property type="molecule type" value="Transcribed_RNA"/>
</dbReference>
<dbReference type="AlphaFoldDB" id="A0A6B2LE56"/>
<dbReference type="SUPFAM" id="SSF48403">
    <property type="entry name" value="Ankyrin repeat"/>
    <property type="match status" value="1"/>
</dbReference>
<dbReference type="Gene3D" id="1.25.40.20">
    <property type="entry name" value="Ankyrin repeat-containing domain"/>
    <property type="match status" value="1"/>
</dbReference>
<reference evidence="1" key="1">
    <citation type="journal article" date="2020" name="J. Eukaryot. Microbiol.">
        <title>De novo Sequencing, Assembly and Annotation of the Transcriptome for the Free-Living Testate Amoeba Arcella intermedia.</title>
        <authorList>
            <person name="Ribeiro G.M."/>
            <person name="Porfirio-Sousa A.L."/>
            <person name="Maurer-Alcala X.X."/>
            <person name="Katz L.A."/>
            <person name="Lahr D.J.G."/>
        </authorList>
    </citation>
    <scope>NUCLEOTIDE SEQUENCE</scope>
</reference>
<protein>
    <submittedName>
        <fullName evidence="1">Uncharacterized protein</fullName>
    </submittedName>
</protein>